<name>A0ABU3BWR7_9GAMM</name>
<dbReference type="InterPro" id="IPR010727">
    <property type="entry name" value="DUF1302"/>
</dbReference>
<reference evidence="1 2" key="1">
    <citation type="submission" date="2023-09" db="EMBL/GenBank/DDBJ databases">
        <authorList>
            <person name="Rey-Velasco X."/>
        </authorList>
    </citation>
    <scope>NUCLEOTIDE SEQUENCE [LARGE SCALE GENOMIC DNA]</scope>
    <source>
        <strain evidence="1 2">W335</strain>
    </source>
</reference>
<protein>
    <submittedName>
        <fullName evidence="1">DUF1302 family protein</fullName>
    </submittedName>
</protein>
<organism evidence="1 2">
    <name type="scientific">Spectribacter hydrogenoxidans</name>
    <dbReference type="NCBI Taxonomy" id="3075608"/>
    <lineage>
        <taxon>Bacteria</taxon>
        <taxon>Pseudomonadati</taxon>
        <taxon>Pseudomonadota</taxon>
        <taxon>Gammaproteobacteria</taxon>
        <taxon>Salinisphaerales</taxon>
        <taxon>Salinisphaeraceae</taxon>
        <taxon>Spectribacter</taxon>
    </lineage>
</organism>
<comment type="caution">
    <text evidence="1">The sequence shown here is derived from an EMBL/GenBank/DDBJ whole genome shotgun (WGS) entry which is preliminary data.</text>
</comment>
<gene>
    <name evidence="1" type="ORF">RM532_02105</name>
</gene>
<accession>A0ABU3BWR7</accession>
<dbReference type="EMBL" id="JAVRIB010000002">
    <property type="protein sequence ID" value="MDT0633746.1"/>
    <property type="molecule type" value="Genomic_DNA"/>
</dbReference>
<dbReference type="Pfam" id="PF06980">
    <property type="entry name" value="DUF1302"/>
    <property type="match status" value="1"/>
</dbReference>
<keyword evidence="2" id="KW-1185">Reference proteome</keyword>
<dbReference type="RefSeq" id="WP_311651466.1">
    <property type="nucleotide sequence ID" value="NZ_JAVRIB010000002.1"/>
</dbReference>
<sequence length="610" mass="68341">METTTKLLFAMGVSLPTVVQAGWWEDIDISLDGFVRPEIAIRTTSGENPYNQRGNIFNGQPVERTSFTTTDTVTRGLPQADNEFNLTILRGKAALNARLTGNLRFIAEVRGIYDIDEYDNYTLDDAPGTNPAGTLQRRPNLFEYRVSSDGGALQAREAPMALELTGRDYMVDLPKFFLDYNVGSLNLRVGNQQIAWGQSLFFRVLDVPNGLDLRRHSLLDYVPEEFSDKRVPSPAIRASYMLGSWELDGFVQHFRPTIYSNPNTPYNAIASQFTVHDLYGEVDDEVNYGLRVRGPLGPFNLQLMAARRYAPDGTFRWTQSGVDRSLTGAPGDMTGPLMAQTAFERDPTGVVSAQEWFHYAGLSRLDAIDGLNASINEFPAAQMLGAAPVQDEMGARLTLDTFFQASGGLRGHIAREYHRENVFGAGLSYVFRGEAGSIFDQLITNIEVQYAQDRTFTNVSLSRDYIVEDEWTAALVFEKYQKFSYQFPATYFVLQWLHKSESDLFGRKLEGMGGSAERAARDASDPSNANYVAFAFQQPFPNLIWRVDFAALYDVEGGLLLQPAVRWTLSREFSMELFYNYLEGDLGSKNPNYNAISTVDYADELGIRAT</sequence>
<evidence type="ECO:0000313" key="2">
    <source>
        <dbReference type="Proteomes" id="UP001251857"/>
    </source>
</evidence>
<proteinExistence type="predicted"/>
<dbReference type="Proteomes" id="UP001251857">
    <property type="component" value="Unassembled WGS sequence"/>
</dbReference>
<evidence type="ECO:0000313" key="1">
    <source>
        <dbReference type="EMBL" id="MDT0633746.1"/>
    </source>
</evidence>